<evidence type="ECO:0008006" key="4">
    <source>
        <dbReference type="Google" id="ProtNLM"/>
    </source>
</evidence>
<dbReference type="STRING" id="182217.HCW_08630"/>
<reference evidence="3" key="1">
    <citation type="submission" date="2012-04" db="EMBL/GenBank/DDBJ databases">
        <title>Complete genome sequence of Helicobacter cetorum strain MIT 00-7128.</title>
        <authorList>
            <person name="Kersulyte D."/>
            <person name="Berg D.E."/>
        </authorList>
    </citation>
    <scope>NUCLEOTIDE SEQUENCE [LARGE SCALE GENOMIC DNA]</scope>
    <source>
        <strain evidence="3">MIT 00-7128</strain>
    </source>
</reference>
<evidence type="ECO:0000313" key="3">
    <source>
        <dbReference type="Proteomes" id="UP000005010"/>
    </source>
</evidence>
<dbReference type="HOGENOM" id="CLU_180687_1_1_7"/>
<evidence type="ECO:0000313" key="2">
    <source>
        <dbReference type="EMBL" id="AFI04981.1"/>
    </source>
</evidence>
<dbReference type="AlphaFoldDB" id="I0EPW2"/>
<dbReference type="EMBL" id="CP003479">
    <property type="protein sequence ID" value="AFI04981.1"/>
    <property type="molecule type" value="Genomic_DNA"/>
</dbReference>
<dbReference type="PATRIC" id="fig|182217.3.peg.1830"/>
<dbReference type="KEGG" id="hce:HCW_08630"/>
<accession>I0EPW2</accession>
<keyword evidence="1" id="KW-0175">Coiled coil</keyword>
<protein>
    <recommendedName>
        <fullName evidence="4">DUF904 domain-containing protein</fullName>
    </recommendedName>
</protein>
<organism evidence="2 3">
    <name type="scientific">Helicobacter cetorum (strain ATCC BAA-429 / MIT 00-7128)</name>
    <dbReference type="NCBI Taxonomy" id="182217"/>
    <lineage>
        <taxon>Bacteria</taxon>
        <taxon>Pseudomonadati</taxon>
        <taxon>Campylobacterota</taxon>
        <taxon>Epsilonproteobacteria</taxon>
        <taxon>Campylobacterales</taxon>
        <taxon>Helicobacteraceae</taxon>
        <taxon>Helicobacter</taxon>
    </lineage>
</organism>
<proteinExistence type="predicted"/>
<dbReference type="Proteomes" id="UP000005010">
    <property type="component" value="Chromosome"/>
</dbReference>
<keyword evidence="3" id="KW-1185">Reference proteome</keyword>
<name>I0EPW2_HELC0</name>
<feature type="coiled-coil region" evidence="1">
    <location>
        <begin position="7"/>
        <end position="48"/>
    </location>
</feature>
<evidence type="ECO:0000256" key="1">
    <source>
        <dbReference type="SAM" id="Coils"/>
    </source>
</evidence>
<sequence length="84" mass="9877">MESLSLLDKLNAKIDELIKKTKRQDEELQELRTQITTLNAQNEEKTLQIAILYDDLNAKDNELNNKEKGLQDIYDKLEKMMSHE</sequence>
<dbReference type="RefSeq" id="WP_014661841.1">
    <property type="nucleotide sequence ID" value="NC_017737.1"/>
</dbReference>
<gene>
    <name evidence="2" type="ordered locus">HCW_08630</name>
</gene>